<proteinExistence type="predicted"/>
<protein>
    <submittedName>
        <fullName evidence="1">Uncharacterized protein</fullName>
    </submittedName>
</protein>
<dbReference type="OrthoDB" id="5431540at2"/>
<gene>
    <name evidence="1" type="ORF">MgSA37_04151</name>
</gene>
<evidence type="ECO:0000313" key="2">
    <source>
        <dbReference type="Proteomes" id="UP000218263"/>
    </source>
</evidence>
<dbReference type="Proteomes" id="UP000218263">
    <property type="component" value="Chromosome"/>
</dbReference>
<sequence>MSKLFFIFLIFTVLVLTGFKHAEIQNDSIILKDEQVPVTPKEFYIENVIDERGDKNGILWYASILGQSATAIGKPYDFAGGGFVAIKRFINHNLPKNKALRPVIIRLKQFKAGELVLEDGHVSGDVSTVMSFSLLREDGDTIHLVDYNGKIQYTRSGGPVQDAEPTLRHSLANALIYLNTWMNKQAATNINLAKTVKVTFTDYTEKTEGDTVYYSFTRPLTWADFHGKVPQSRFDAEVFATIGYNEKATVINGAINLELDIKVCIPKNDCWVKAGMQNDYALNHEQRHFDIARIVAEHFKRRIRAEYLPVSNYDGPVNVDYLDAYREMDSLQKQYDEETNHGGDHAAQERWNERIDRELKTFKR</sequence>
<dbReference type="AlphaFoldDB" id="A0A0X8X9R4"/>
<reference evidence="1 2" key="1">
    <citation type="submission" date="2015-12" db="EMBL/GenBank/DDBJ databases">
        <title>Genome sequence of Mucilaginibacter gotjawali.</title>
        <authorList>
            <person name="Lee J.S."/>
            <person name="Lee K.C."/>
            <person name="Kim K.K."/>
            <person name="Lee B.W."/>
        </authorList>
    </citation>
    <scope>NUCLEOTIDE SEQUENCE [LARGE SCALE GENOMIC DNA]</scope>
    <source>
        <strain evidence="1 2">SA3-7</strain>
    </source>
</reference>
<dbReference type="KEGG" id="mgot:MgSA37_04151"/>
<evidence type="ECO:0000313" key="1">
    <source>
        <dbReference type="EMBL" id="BAU55959.1"/>
    </source>
</evidence>
<keyword evidence="2" id="KW-1185">Reference proteome</keyword>
<dbReference type="RefSeq" id="WP_096354476.1">
    <property type="nucleotide sequence ID" value="NZ_AP017313.1"/>
</dbReference>
<organism evidence="1 2">
    <name type="scientific">Mucilaginibacter gotjawali</name>
    <dbReference type="NCBI Taxonomy" id="1550579"/>
    <lineage>
        <taxon>Bacteria</taxon>
        <taxon>Pseudomonadati</taxon>
        <taxon>Bacteroidota</taxon>
        <taxon>Sphingobacteriia</taxon>
        <taxon>Sphingobacteriales</taxon>
        <taxon>Sphingobacteriaceae</taxon>
        <taxon>Mucilaginibacter</taxon>
    </lineage>
</organism>
<name>A0A0X8X9R4_9SPHI</name>
<accession>A0A0X8X9R4</accession>
<dbReference type="EMBL" id="AP017313">
    <property type="protein sequence ID" value="BAU55959.1"/>
    <property type="molecule type" value="Genomic_DNA"/>
</dbReference>